<dbReference type="Proteomes" id="UP001272097">
    <property type="component" value="Unassembled WGS sequence"/>
</dbReference>
<name>A0ABU4WZN2_9HYPH</name>
<proteinExistence type="predicted"/>
<keyword evidence="2" id="KW-1185">Reference proteome</keyword>
<evidence type="ECO:0000313" key="1">
    <source>
        <dbReference type="EMBL" id="MDX8441525.1"/>
    </source>
</evidence>
<organism evidence="1 2">
    <name type="scientific">Mesorhizobium australafricanum</name>
    <dbReference type="NCBI Taxonomy" id="3072311"/>
    <lineage>
        <taxon>Bacteria</taxon>
        <taxon>Pseudomonadati</taxon>
        <taxon>Pseudomonadota</taxon>
        <taxon>Alphaproteobacteria</taxon>
        <taxon>Hyphomicrobiales</taxon>
        <taxon>Phyllobacteriaceae</taxon>
        <taxon>Mesorhizobium</taxon>
    </lineage>
</organism>
<dbReference type="Gene3D" id="2.40.128.130">
    <property type="entry name" value="Autotransporter beta-domain"/>
    <property type="match status" value="1"/>
</dbReference>
<dbReference type="RefSeq" id="WP_320215472.1">
    <property type="nucleotide sequence ID" value="NZ_JAVIIS010000025.1"/>
</dbReference>
<dbReference type="EMBL" id="JAVIIS010000025">
    <property type="protein sequence ID" value="MDX8441525.1"/>
    <property type="molecule type" value="Genomic_DNA"/>
</dbReference>
<dbReference type="SUPFAM" id="SSF103515">
    <property type="entry name" value="Autotransporter"/>
    <property type="match status" value="1"/>
</dbReference>
<gene>
    <name evidence="1" type="ORF">RFM51_18200</name>
</gene>
<dbReference type="InterPro" id="IPR036709">
    <property type="entry name" value="Autotransporte_beta_dom_sf"/>
</dbReference>
<accession>A0ABU4WZN2</accession>
<evidence type="ECO:0000313" key="2">
    <source>
        <dbReference type="Proteomes" id="UP001272097"/>
    </source>
</evidence>
<sequence>MTEAIDSPLYRVGAGLELNSVNGVGLAVGYNGAFGETVRQNAVSASLKVSF</sequence>
<evidence type="ECO:0008006" key="3">
    <source>
        <dbReference type="Google" id="ProtNLM"/>
    </source>
</evidence>
<protein>
    <recommendedName>
        <fullName evidence="3">Autotransporter domain-containing protein</fullName>
    </recommendedName>
</protein>
<reference evidence="1 2" key="1">
    <citation type="submission" date="2023-08" db="EMBL/GenBank/DDBJ databases">
        <title>Implementing the SeqCode for naming new Mesorhizobium species isolated from Vachellia karroo root nodules.</title>
        <authorList>
            <person name="Van Lill M."/>
        </authorList>
    </citation>
    <scope>NUCLEOTIDE SEQUENCE [LARGE SCALE GENOMIC DNA]</scope>
    <source>
        <strain evidence="1 2">VK3E</strain>
    </source>
</reference>
<comment type="caution">
    <text evidence="1">The sequence shown here is derived from an EMBL/GenBank/DDBJ whole genome shotgun (WGS) entry which is preliminary data.</text>
</comment>